<comment type="pathway">
    <text evidence="2">Secondary metabolite biosynthesis.</text>
</comment>
<dbReference type="OrthoDB" id="2789670at2759"/>
<keyword evidence="6 10" id="KW-0560">Oxidoreductase</keyword>
<evidence type="ECO:0000256" key="3">
    <source>
        <dbReference type="ARBA" id="ARBA00010617"/>
    </source>
</evidence>
<dbReference type="Pfam" id="PF00067">
    <property type="entry name" value="p450"/>
    <property type="match status" value="1"/>
</dbReference>
<evidence type="ECO:0000313" key="11">
    <source>
        <dbReference type="EMBL" id="KAF5353927.1"/>
    </source>
</evidence>
<feature type="binding site" description="axial binding residue" evidence="9">
    <location>
        <position position="441"/>
    </location>
    <ligand>
        <name>heme</name>
        <dbReference type="ChEBI" id="CHEBI:30413"/>
    </ligand>
    <ligandPart>
        <name>Fe</name>
        <dbReference type="ChEBI" id="CHEBI:18248"/>
    </ligandPart>
</feature>
<dbReference type="GO" id="GO:0020037">
    <property type="term" value="F:heme binding"/>
    <property type="evidence" value="ECO:0007669"/>
    <property type="project" value="InterPro"/>
</dbReference>
<comment type="caution">
    <text evidence="11">The sequence shown here is derived from an EMBL/GenBank/DDBJ whole genome shotgun (WGS) entry which is preliminary data.</text>
</comment>
<dbReference type="GO" id="GO:0005506">
    <property type="term" value="F:iron ion binding"/>
    <property type="evidence" value="ECO:0007669"/>
    <property type="project" value="InterPro"/>
</dbReference>
<comment type="similarity">
    <text evidence="3 10">Belongs to the cytochrome P450 family.</text>
</comment>
<evidence type="ECO:0000256" key="9">
    <source>
        <dbReference type="PIRSR" id="PIRSR602401-1"/>
    </source>
</evidence>
<keyword evidence="8 10" id="KW-0503">Monooxygenase</keyword>
<evidence type="ECO:0000256" key="10">
    <source>
        <dbReference type="RuleBase" id="RU000461"/>
    </source>
</evidence>
<protein>
    <recommendedName>
        <fullName evidence="13">Cytochrome P450</fullName>
    </recommendedName>
</protein>
<keyword evidence="12" id="KW-1185">Reference proteome</keyword>
<dbReference type="InterPro" id="IPR001128">
    <property type="entry name" value="Cyt_P450"/>
</dbReference>
<evidence type="ECO:0000256" key="8">
    <source>
        <dbReference type="ARBA" id="ARBA00023033"/>
    </source>
</evidence>
<evidence type="ECO:0000256" key="1">
    <source>
        <dbReference type="ARBA" id="ARBA00001971"/>
    </source>
</evidence>
<dbReference type="Gene3D" id="1.10.630.10">
    <property type="entry name" value="Cytochrome P450"/>
    <property type="match status" value="1"/>
</dbReference>
<dbReference type="GO" id="GO:0016705">
    <property type="term" value="F:oxidoreductase activity, acting on paired donors, with incorporation or reduction of molecular oxygen"/>
    <property type="evidence" value="ECO:0007669"/>
    <property type="project" value="InterPro"/>
</dbReference>
<keyword evidence="7 9" id="KW-0408">Iron</keyword>
<dbReference type="CDD" id="cd11065">
    <property type="entry name" value="CYP64-like"/>
    <property type="match status" value="1"/>
</dbReference>
<dbReference type="InterPro" id="IPR036396">
    <property type="entry name" value="Cyt_P450_sf"/>
</dbReference>
<name>A0A8H5D595_9AGAR</name>
<dbReference type="GO" id="GO:0004497">
    <property type="term" value="F:monooxygenase activity"/>
    <property type="evidence" value="ECO:0007669"/>
    <property type="project" value="UniProtKB-KW"/>
</dbReference>
<dbReference type="InterPro" id="IPR050364">
    <property type="entry name" value="Cytochrome_P450_fung"/>
</dbReference>
<evidence type="ECO:0000313" key="12">
    <source>
        <dbReference type="Proteomes" id="UP000559027"/>
    </source>
</evidence>
<evidence type="ECO:0000256" key="2">
    <source>
        <dbReference type="ARBA" id="ARBA00005179"/>
    </source>
</evidence>
<keyword evidence="4 9" id="KW-0349">Heme</keyword>
<dbReference type="Proteomes" id="UP000559027">
    <property type="component" value="Unassembled WGS sequence"/>
</dbReference>
<dbReference type="SUPFAM" id="SSF48264">
    <property type="entry name" value="Cytochrome P450"/>
    <property type="match status" value="1"/>
</dbReference>
<dbReference type="PRINTS" id="PR00463">
    <property type="entry name" value="EP450I"/>
</dbReference>
<evidence type="ECO:0000256" key="7">
    <source>
        <dbReference type="ARBA" id="ARBA00023004"/>
    </source>
</evidence>
<comment type="cofactor">
    <cofactor evidence="1 9">
        <name>heme</name>
        <dbReference type="ChEBI" id="CHEBI:30413"/>
    </cofactor>
</comment>
<reference evidence="11 12" key="1">
    <citation type="journal article" date="2020" name="ISME J.">
        <title>Uncovering the hidden diversity of litter-decomposition mechanisms in mushroom-forming fungi.</title>
        <authorList>
            <person name="Floudas D."/>
            <person name="Bentzer J."/>
            <person name="Ahren D."/>
            <person name="Johansson T."/>
            <person name="Persson P."/>
            <person name="Tunlid A."/>
        </authorList>
    </citation>
    <scope>NUCLEOTIDE SEQUENCE [LARGE SCALE GENOMIC DNA]</scope>
    <source>
        <strain evidence="11 12">CBS 146.42</strain>
    </source>
</reference>
<dbReference type="EMBL" id="JAACJO010000009">
    <property type="protein sequence ID" value="KAF5353927.1"/>
    <property type="molecule type" value="Genomic_DNA"/>
</dbReference>
<organism evidence="11 12">
    <name type="scientific">Leucocoprinus leucothites</name>
    <dbReference type="NCBI Taxonomy" id="201217"/>
    <lineage>
        <taxon>Eukaryota</taxon>
        <taxon>Fungi</taxon>
        <taxon>Dikarya</taxon>
        <taxon>Basidiomycota</taxon>
        <taxon>Agaricomycotina</taxon>
        <taxon>Agaricomycetes</taxon>
        <taxon>Agaricomycetidae</taxon>
        <taxon>Agaricales</taxon>
        <taxon>Agaricineae</taxon>
        <taxon>Agaricaceae</taxon>
        <taxon>Leucocoprinus</taxon>
    </lineage>
</organism>
<dbReference type="PROSITE" id="PS00086">
    <property type="entry name" value="CYTOCHROME_P450"/>
    <property type="match status" value="1"/>
</dbReference>
<dbReference type="PANTHER" id="PTHR46300">
    <property type="entry name" value="P450, PUTATIVE (EUROFUNG)-RELATED-RELATED"/>
    <property type="match status" value="1"/>
</dbReference>
<sequence length="514" mass="58374">MESYIQPLAILTGCLAVVHWVNSHIRDREANPSGLPLPPGPKGFPVIGNLFDLPIFKPWLVYDNWFKVYGDMIYLNILGQGILILGNLEKIHDIFEKRSSNYSDRPPLTMLVDIMGWDLAMSTHRYGSWWRRHRRAFHDHFNPSAIKRYHHTQLNGARTFLRNLLKSPSEHFMDHIRLAFASTITEAAYGIKIKGWDEEYVKLAEEALKGVSEAAVPGAFLVDVFPVMKYIPGWFPGANWRRKGDRWAAINERVVNEPFDWVKRQMKEGKAVPSIAARFIESLPEDMTPEQKEEELIARHTCASAYLAGADTTVSAVQTFFLAMSMYPEHQKKAQAELDSVLHGRFPEFGDRPFLPHINAIVKETMRWQPVTPMGFGHAASNADEYDGYYIPKVPSGIMRDPEVYDNPEEFNPERFLKDGKINPAVRDPSVAAFGYGRRICPGRHFSDESLFSIVAHTLAVYDIRPGLDEHGNEVKNTPNYTSGLFSYPVPFPCRVIPRSAAAEELILTTENAD</sequence>
<dbReference type="InterPro" id="IPR017972">
    <property type="entry name" value="Cyt_P450_CS"/>
</dbReference>
<dbReference type="PANTHER" id="PTHR46300:SF7">
    <property type="entry name" value="P450, PUTATIVE (EUROFUNG)-RELATED"/>
    <property type="match status" value="1"/>
</dbReference>
<proteinExistence type="inferred from homology"/>
<evidence type="ECO:0000256" key="5">
    <source>
        <dbReference type="ARBA" id="ARBA00022723"/>
    </source>
</evidence>
<dbReference type="AlphaFoldDB" id="A0A8H5D595"/>
<accession>A0A8H5D595</accession>
<evidence type="ECO:0000256" key="4">
    <source>
        <dbReference type="ARBA" id="ARBA00022617"/>
    </source>
</evidence>
<evidence type="ECO:0008006" key="13">
    <source>
        <dbReference type="Google" id="ProtNLM"/>
    </source>
</evidence>
<evidence type="ECO:0000256" key="6">
    <source>
        <dbReference type="ARBA" id="ARBA00023002"/>
    </source>
</evidence>
<keyword evidence="5 9" id="KW-0479">Metal-binding</keyword>
<gene>
    <name evidence="11" type="ORF">D9756_007097</name>
</gene>
<dbReference type="InterPro" id="IPR002401">
    <property type="entry name" value="Cyt_P450_E_grp-I"/>
</dbReference>
<dbReference type="PRINTS" id="PR00385">
    <property type="entry name" value="P450"/>
</dbReference>